<keyword evidence="2" id="KW-1185">Reference proteome</keyword>
<name>A0A152A3F0_TIELA</name>
<evidence type="ECO:0000313" key="2">
    <source>
        <dbReference type="Proteomes" id="UP000076078"/>
    </source>
</evidence>
<organism evidence="1 2">
    <name type="scientific">Tieghemostelium lacteum</name>
    <name type="common">Slime mold</name>
    <name type="synonym">Dictyostelium lacteum</name>
    <dbReference type="NCBI Taxonomy" id="361077"/>
    <lineage>
        <taxon>Eukaryota</taxon>
        <taxon>Amoebozoa</taxon>
        <taxon>Evosea</taxon>
        <taxon>Eumycetozoa</taxon>
        <taxon>Dictyostelia</taxon>
        <taxon>Dictyosteliales</taxon>
        <taxon>Raperosteliaceae</taxon>
        <taxon>Tieghemostelium</taxon>
    </lineage>
</organism>
<sequence>MVKKEYISEVKDCVQPNFNSTIGKPVDSFDLVQVFKTPTSREEETEPLSPITKLNTLVNNYDDGTQSYVRLSVKIKTTISTQGQQKFIDIFKYLVDNGNQNLYKTHNIIDTYGKDFPFEGKKKQWISYVK</sequence>
<dbReference type="AlphaFoldDB" id="A0A152A3F0"/>
<reference evidence="1 2" key="1">
    <citation type="submission" date="2015-12" db="EMBL/GenBank/DDBJ databases">
        <title>Dictyostelia acquired genes for synthesis and detection of signals that induce cell-type specialization by lateral gene transfer from prokaryotes.</title>
        <authorList>
            <person name="Gloeckner G."/>
            <person name="Schaap P."/>
        </authorList>
    </citation>
    <scope>NUCLEOTIDE SEQUENCE [LARGE SCALE GENOMIC DNA]</scope>
    <source>
        <strain evidence="1 2">TK</strain>
    </source>
</reference>
<evidence type="ECO:0000313" key="1">
    <source>
        <dbReference type="EMBL" id="KYR00627.1"/>
    </source>
</evidence>
<dbReference type="Proteomes" id="UP000076078">
    <property type="component" value="Unassembled WGS sequence"/>
</dbReference>
<dbReference type="EMBL" id="LODT01000013">
    <property type="protein sequence ID" value="KYR00627.1"/>
    <property type="molecule type" value="Genomic_DNA"/>
</dbReference>
<accession>A0A152A3F0</accession>
<gene>
    <name evidence="1" type="ORF">DLAC_02652</name>
</gene>
<dbReference type="InParanoid" id="A0A152A3F0"/>
<comment type="caution">
    <text evidence="1">The sequence shown here is derived from an EMBL/GenBank/DDBJ whole genome shotgun (WGS) entry which is preliminary data.</text>
</comment>
<proteinExistence type="predicted"/>
<protein>
    <submittedName>
        <fullName evidence="1">Uncharacterized protein</fullName>
    </submittedName>
</protein>